<dbReference type="InterPro" id="IPR020846">
    <property type="entry name" value="MFS_dom"/>
</dbReference>
<evidence type="ECO:0000256" key="7">
    <source>
        <dbReference type="RuleBase" id="RU003346"/>
    </source>
</evidence>
<feature type="transmembrane region" description="Helical" evidence="9">
    <location>
        <begin position="275"/>
        <end position="294"/>
    </location>
</feature>
<reference evidence="12 14" key="2">
    <citation type="submission" date="2023-09" db="EMBL/GenBank/DDBJ databases">
        <title>Complete-Gapless Cercospora beticola genome.</title>
        <authorList>
            <person name="Wyatt N.A."/>
            <person name="Spanner R.E."/>
            <person name="Bolton M.D."/>
        </authorList>
    </citation>
    <scope>NUCLEOTIDE SEQUENCE [LARGE SCALE GENOMIC DNA]</scope>
    <source>
        <strain evidence="12">Cb09-40</strain>
    </source>
</reference>
<dbReference type="GO" id="GO:0005351">
    <property type="term" value="F:carbohydrate:proton symporter activity"/>
    <property type="evidence" value="ECO:0007669"/>
    <property type="project" value="TreeGrafter"/>
</dbReference>
<keyword evidence="3 7" id="KW-0813">Transport</keyword>
<dbReference type="NCBIfam" id="TIGR00879">
    <property type="entry name" value="SP"/>
    <property type="match status" value="1"/>
</dbReference>
<evidence type="ECO:0000256" key="8">
    <source>
        <dbReference type="SAM" id="MobiDB-lite"/>
    </source>
</evidence>
<feature type="domain" description="Major facilitator superfamily (MFS) profile" evidence="10">
    <location>
        <begin position="19"/>
        <end position="465"/>
    </location>
</feature>
<evidence type="ECO:0000313" key="12">
    <source>
        <dbReference type="EMBL" id="WPB01977.1"/>
    </source>
</evidence>
<organism evidence="11 13">
    <name type="scientific">Cercospora beticola</name>
    <name type="common">Sugarbeet leaf spot fungus</name>
    <dbReference type="NCBI Taxonomy" id="122368"/>
    <lineage>
        <taxon>Eukaryota</taxon>
        <taxon>Fungi</taxon>
        <taxon>Dikarya</taxon>
        <taxon>Ascomycota</taxon>
        <taxon>Pezizomycotina</taxon>
        <taxon>Dothideomycetes</taxon>
        <taxon>Dothideomycetidae</taxon>
        <taxon>Mycosphaerellales</taxon>
        <taxon>Mycosphaerellaceae</taxon>
        <taxon>Cercospora</taxon>
    </lineage>
</organism>
<dbReference type="PROSITE" id="PS50850">
    <property type="entry name" value="MFS"/>
    <property type="match status" value="1"/>
</dbReference>
<dbReference type="PANTHER" id="PTHR48022:SF77">
    <property type="entry name" value="MAJOR FACILITATOR SUPERFAMILY (MFS) PROFILE DOMAIN-CONTAINING PROTEIN"/>
    <property type="match status" value="1"/>
</dbReference>
<dbReference type="EMBL" id="LKMD01000105">
    <property type="protein sequence ID" value="PIA93363.1"/>
    <property type="molecule type" value="Genomic_DNA"/>
</dbReference>
<feature type="compositionally biased region" description="Basic and acidic residues" evidence="8">
    <location>
        <begin position="499"/>
        <end position="516"/>
    </location>
</feature>
<dbReference type="PANTHER" id="PTHR48022">
    <property type="entry name" value="PLASTIDIC GLUCOSE TRANSPORTER 4"/>
    <property type="match status" value="1"/>
</dbReference>
<dbReference type="InterPro" id="IPR036259">
    <property type="entry name" value="MFS_trans_sf"/>
</dbReference>
<evidence type="ECO:0000259" key="10">
    <source>
        <dbReference type="PROSITE" id="PS50850"/>
    </source>
</evidence>
<feature type="transmembrane region" description="Helical" evidence="9">
    <location>
        <begin position="314"/>
        <end position="332"/>
    </location>
</feature>
<evidence type="ECO:0000256" key="4">
    <source>
        <dbReference type="ARBA" id="ARBA00022692"/>
    </source>
</evidence>
<evidence type="ECO:0000313" key="13">
    <source>
        <dbReference type="Proteomes" id="UP000230605"/>
    </source>
</evidence>
<dbReference type="PRINTS" id="PR00171">
    <property type="entry name" value="SUGRTRNSPORT"/>
</dbReference>
<comment type="similarity">
    <text evidence="2 7">Belongs to the major facilitator superfamily. Sugar transporter (TC 2.A.1.1) family.</text>
</comment>
<feature type="transmembrane region" description="Helical" evidence="9">
    <location>
        <begin position="16"/>
        <end position="39"/>
    </location>
</feature>
<sequence>MGGLNLNIDWKSHRWAVFYCLVATIGALCYGYDTIYYTGIQGMRYFARDYGEQQPDGTYELGTTFLSVSASIIYVGEFVGALIAAPINDKFGRRAVFATASVCIILGAIIQVCAYSIEGVFYVGRVFVGLGVGQFTATCLVYVADVAPSAIRGPALMMFQFMQSISQFVGACVNQGTETIDGKAQYQLPMSLLTVLPLTMLILLIFTPESPVWFMSKGRREDARKALIKINRSKADYTPEADLKAIDDQIAADAEMAAESSWSSLLLDPVERRKLIYACGVMFAQQINGIQFWYTYGVVFAQSIGVGEPFTINTIIYVVQIITVGCSVIFGNKLNRRTNLLVCTIGMLVSLVAVGGLGTTKDANGEFSRGIGIGIVVFAYFNIVFYNFSIGTLSYTIASEMAVGRNRNKITSCALGTFFFTVWMMVFTSPYMYYDAELGPMVGFVYAGTTLFTLAYSWFCVGETTGRTNAQLERFFQERIPCRQWESHVFEDEYESDAASEKDRKDVVTSQVEEKA</sequence>
<gene>
    <name evidence="11" type="ORF">CB0940_04715</name>
    <name evidence="12" type="ORF">RHO25_006611</name>
</gene>
<keyword evidence="14" id="KW-1185">Reference proteome</keyword>
<keyword evidence="11" id="KW-0762">Sugar transport</keyword>
<keyword evidence="4 9" id="KW-0812">Transmembrane</keyword>
<dbReference type="GO" id="GO:0016020">
    <property type="term" value="C:membrane"/>
    <property type="evidence" value="ECO:0007669"/>
    <property type="project" value="UniProtKB-SubCell"/>
</dbReference>
<feature type="region of interest" description="Disordered" evidence="8">
    <location>
        <begin position="494"/>
        <end position="516"/>
    </location>
</feature>
<dbReference type="SUPFAM" id="SSF103473">
    <property type="entry name" value="MFS general substrate transporter"/>
    <property type="match status" value="1"/>
</dbReference>
<evidence type="ECO:0000256" key="3">
    <source>
        <dbReference type="ARBA" id="ARBA00022448"/>
    </source>
</evidence>
<evidence type="ECO:0000256" key="2">
    <source>
        <dbReference type="ARBA" id="ARBA00010992"/>
    </source>
</evidence>
<accession>A0A2G5HM85</accession>
<evidence type="ECO:0000256" key="1">
    <source>
        <dbReference type="ARBA" id="ARBA00004141"/>
    </source>
</evidence>
<dbReference type="FunFam" id="1.20.1250.20:FF:000078">
    <property type="entry name" value="MFS maltose transporter, putative"/>
    <property type="match status" value="1"/>
</dbReference>
<protein>
    <submittedName>
        <fullName evidence="11">Putative glucose transporter HXT5</fullName>
    </submittedName>
</protein>
<feature type="transmembrane region" description="Helical" evidence="9">
    <location>
        <begin position="123"/>
        <end position="143"/>
    </location>
</feature>
<dbReference type="InterPro" id="IPR050360">
    <property type="entry name" value="MFS_Sugar_Transporters"/>
</dbReference>
<comment type="subcellular location">
    <subcellularLocation>
        <location evidence="1">Membrane</location>
        <topology evidence="1">Multi-pass membrane protein</topology>
    </subcellularLocation>
</comment>
<dbReference type="OrthoDB" id="6133115at2759"/>
<evidence type="ECO:0000256" key="9">
    <source>
        <dbReference type="SAM" id="Phobius"/>
    </source>
</evidence>
<dbReference type="Gene3D" id="1.20.1250.20">
    <property type="entry name" value="MFS general substrate transporter like domains"/>
    <property type="match status" value="1"/>
</dbReference>
<dbReference type="Proteomes" id="UP000230605">
    <property type="component" value="Chromosome 4"/>
</dbReference>
<evidence type="ECO:0000256" key="6">
    <source>
        <dbReference type="ARBA" id="ARBA00023136"/>
    </source>
</evidence>
<feature type="transmembrane region" description="Helical" evidence="9">
    <location>
        <begin position="188"/>
        <end position="207"/>
    </location>
</feature>
<keyword evidence="5 9" id="KW-1133">Transmembrane helix</keyword>
<feature type="transmembrane region" description="Helical" evidence="9">
    <location>
        <begin position="95"/>
        <end position="117"/>
    </location>
</feature>
<feature type="transmembrane region" description="Helical" evidence="9">
    <location>
        <begin position="410"/>
        <end position="432"/>
    </location>
</feature>
<feature type="transmembrane region" description="Helical" evidence="9">
    <location>
        <begin position="438"/>
        <end position="459"/>
    </location>
</feature>
<dbReference type="Proteomes" id="UP001302367">
    <property type="component" value="Chromosome 4"/>
</dbReference>
<dbReference type="InterPro" id="IPR003663">
    <property type="entry name" value="Sugar/inositol_transpt"/>
</dbReference>
<dbReference type="Pfam" id="PF00083">
    <property type="entry name" value="Sugar_tr"/>
    <property type="match status" value="1"/>
</dbReference>
<feature type="transmembrane region" description="Helical" evidence="9">
    <location>
        <begin position="371"/>
        <end position="398"/>
    </location>
</feature>
<keyword evidence="6 9" id="KW-0472">Membrane</keyword>
<dbReference type="AlphaFoldDB" id="A0A2G5HM85"/>
<name>A0A2G5HM85_CERBT</name>
<dbReference type="EMBL" id="CP134187">
    <property type="protein sequence ID" value="WPB01977.1"/>
    <property type="molecule type" value="Genomic_DNA"/>
</dbReference>
<evidence type="ECO:0000313" key="14">
    <source>
        <dbReference type="Proteomes" id="UP001302367"/>
    </source>
</evidence>
<reference evidence="11 13" key="1">
    <citation type="submission" date="2015-10" db="EMBL/GenBank/DDBJ databases">
        <title>The cercosporin biosynthetic gene cluster was horizontally transferred to several fungal lineages and shown to be expanded in Cercospora beticola based on microsynteny with recipient genomes.</title>
        <authorList>
            <person name="De Jonge R."/>
            <person name="Ebert M.K."/>
            <person name="Suttle J.C."/>
            <person name="Jurick Ii W.M."/>
            <person name="Secor G.A."/>
            <person name="Thomma B.P."/>
            <person name="Van De Peer Y."/>
            <person name="Bolton M.D."/>
        </authorList>
    </citation>
    <scope>NUCLEOTIDE SEQUENCE [LARGE SCALE GENOMIC DNA]</scope>
    <source>
        <strain evidence="11 13">09-40</strain>
    </source>
</reference>
<dbReference type="InterPro" id="IPR005828">
    <property type="entry name" value="MFS_sugar_transport-like"/>
</dbReference>
<proteinExistence type="inferred from homology"/>
<feature type="transmembrane region" description="Helical" evidence="9">
    <location>
        <begin position="339"/>
        <end position="359"/>
    </location>
</feature>
<evidence type="ECO:0000313" key="11">
    <source>
        <dbReference type="EMBL" id="PIA93363.1"/>
    </source>
</evidence>
<evidence type="ECO:0000256" key="5">
    <source>
        <dbReference type="ARBA" id="ARBA00022989"/>
    </source>
</evidence>
<feature type="transmembrane region" description="Helical" evidence="9">
    <location>
        <begin position="59"/>
        <end position="83"/>
    </location>
</feature>